<dbReference type="Proteomes" id="UP001159363">
    <property type="component" value="Chromosome X"/>
</dbReference>
<feature type="region of interest" description="Disordered" evidence="1">
    <location>
        <begin position="1"/>
        <end position="55"/>
    </location>
</feature>
<feature type="compositionally biased region" description="Polar residues" evidence="1">
    <location>
        <begin position="251"/>
        <end position="267"/>
    </location>
</feature>
<sequence length="267" mass="28879">MKAMLGEYGTAPEYEGGETGDFREIPPTSGVVRHDSHMRTSGNNCRESNPVLLGPTSAKTTIVNKTSTAEKNKSNVVRADKRLENNDVEDSTDDESNEDCIDFRDVLTLLSYEFSATSGIQNRARGLEALNGMSHLILKGGEEESLPQTRSRGQRKISGPGLVPRPTILQQHSLSSRLPPHPSAHHIPPKPLPLSSSPTHTTIQPSLPSPSPSLTNPYCPQHLTYLPTPSSPSPPDNISPPYNHPPPITPLTLSQPSNLSTPITTLP</sequence>
<name>A0ABQ9HMM7_9NEOP</name>
<keyword evidence="3" id="KW-1185">Reference proteome</keyword>
<evidence type="ECO:0000313" key="3">
    <source>
        <dbReference type="Proteomes" id="UP001159363"/>
    </source>
</evidence>
<organism evidence="2 3">
    <name type="scientific">Dryococelus australis</name>
    <dbReference type="NCBI Taxonomy" id="614101"/>
    <lineage>
        <taxon>Eukaryota</taxon>
        <taxon>Metazoa</taxon>
        <taxon>Ecdysozoa</taxon>
        <taxon>Arthropoda</taxon>
        <taxon>Hexapoda</taxon>
        <taxon>Insecta</taxon>
        <taxon>Pterygota</taxon>
        <taxon>Neoptera</taxon>
        <taxon>Polyneoptera</taxon>
        <taxon>Phasmatodea</taxon>
        <taxon>Verophasmatodea</taxon>
        <taxon>Anareolatae</taxon>
        <taxon>Phasmatidae</taxon>
        <taxon>Eurycanthinae</taxon>
        <taxon>Dryococelus</taxon>
    </lineage>
</organism>
<evidence type="ECO:0000313" key="2">
    <source>
        <dbReference type="EMBL" id="KAJ8885587.1"/>
    </source>
</evidence>
<gene>
    <name evidence="2" type="ORF">PR048_011785</name>
</gene>
<comment type="caution">
    <text evidence="2">The sequence shown here is derived from an EMBL/GenBank/DDBJ whole genome shotgun (WGS) entry which is preliminary data.</text>
</comment>
<accession>A0ABQ9HMM7</accession>
<protein>
    <submittedName>
        <fullName evidence="2">Uncharacterized protein</fullName>
    </submittedName>
</protein>
<dbReference type="EMBL" id="JARBHB010000004">
    <property type="protein sequence ID" value="KAJ8885587.1"/>
    <property type="molecule type" value="Genomic_DNA"/>
</dbReference>
<proteinExistence type="predicted"/>
<feature type="compositionally biased region" description="Low complexity" evidence="1">
    <location>
        <begin position="193"/>
        <end position="206"/>
    </location>
</feature>
<evidence type="ECO:0000256" key="1">
    <source>
        <dbReference type="SAM" id="MobiDB-lite"/>
    </source>
</evidence>
<feature type="compositionally biased region" description="Pro residues" evidence="1">
    <location>
        <begin position="229"/>
        <end position="249"/>
    </location>
</feature>
<reference evidence="2 3" key="1">
    <citation type="submission" date="2023-02" db="EMBL/GenBank/DDBJ databases">
        <title>LHISI_Scaffold_Assembly.</title>
        <authorList>
            <person name="Stuart O.P."/>
            <person name="Cleave R."/>
            <person name="Magrath M.J.L."/>
            <person name="Mikheyev A.S."/>
        </authorList>
    </citation>
    <scope>NUCLEOTIDE SEQUENCE [LARGE SCALE GENOMIC DNA]</scope>
    <source>
        <strain evidence="2">Daus_M_001</strain>
        <tissue evidence="2">Leg muscle</tissue>
    </source>
</reference>
<feature type="region of interest" description="Disordered" evidence="1">
    <location>
        <begin position="141"/>
        <end position="267"/>
    </location>
</feature>